<dbReference type="GO" id="GO:0005506">
    <property type="term" value="F:iron ion binding"/>
    <property type="evidence" value="ECO:0007669"/>
    <property type="project" value="InterPro"/>
</dbReference>
<comment type="similarity">
    <text evidence="2">Belongs to the bacterial ring-hydroxylating dioxygenase alpha subunit family.</text>
</comment>
<keyword evidence="7" id="KW-0411">Iron-sulfur</keyword>
<proteinExistence type="inferred from homology"/>
<evidence type="ECO:0000256" key="4">
    <source>
        <dbReference type="ARBA" id="ARBA00022723"/>
    </source>
</evidence>
<evidence type="ECO:0000259" key="8">
    <source>
        <dbReference type="PROSITE" id="PS51296"/>
    </source>
</evidence>
<dbReference type="InterPro" id="IPR015879">
    <property type="entry name" value="Ring_hydroxy_dOase_asu_C_dom"/>
</dbReference>
<evidence type="ECO:0000256" key="1">
    <source>
        <dbReference type="ARBA" id="ARBA00001962"/>
    </source>
</evidence>
<dbReference type="Gene3D" id="2.102.10.10">
    <property type="entry name" value="Rieske [2Fe-2S] iron-sulphur domain"/>
    <property type="match status" value="1"/>
</dbReference>
<evidence type="ECO:0000313" key="10">
    <source>
        <dbReference type="Proteomes" id="UP000199119"/>
    </source>
</evidence>
<sequence length="375" mass="43042">MWRSESITVHPVKQPMSQLPVQAYFSDELLKQEDQQLFRQGPQYEGHVLLVPELNDYCVLPHRHNGMTLFRGAHGVQLISNVCRHRQATILQGRGNAKRISCPLHRWTYGTDGSLLTAPRFETKPCLALETFPTATWNGLHFTGAGLENAVAGIPSDLAYLLSFDDMHFGHMEVHECNYNWKTFIEFYLEDYHVAPFHPGLGRFVSCDDLQWSFGKLWSMQTVGFHKGLLQPGDSEVYRGWHEAVLRYHDGQLPAVGAMWFLLYPNLMIERYPLVTVISTVHPRGPLRSVNVVEYYHPNKLRQFTDGARMAELAAEAYLETAVEDNEIGERMQEGRYALMCRGSTDAGPYHERLEAGMAHFHRYLREQMGDACWR</sequence>
<dbReference type="EMBL" id="FONX01000002">
    <property type="protein sequence ID" value="SFE43082.1"/>
    <property type="molecule type" value="Genomic_DNA"/>
</dbReference>
<evidence type="ECO:0000256" key="6">
    <source>
        <dbReference type="ARBA" id="ARBA00023004"/>
    </source>
</evidence>
<dbReference type="Pfam" id="PF00848">
    <property type="entry name" value="Ring_hydroxyl_A"/>
    <property type="match status" value="1"/>
</dbReference>
<dbReference type="AlphaFoldDB" id="A0A1I2AGS2"/>
<evidence type="ECO:0000256" key="5">
    <source>
        <dbReference type="ARBA" id="ARBA00023002"/>
    </source>
</evidence>
<dbReference type="CDD" id="cd03469">
    <property type="entry name" value="Rieske_RO_Alpha_N"/>
    <property type="match status" value="1"/>
</dbReference>
<dbReference type="SUPFAM" id="SSF55961">
    <property type="entry name" value="Bet v1-like"/>
    <property type="match status" value="1"/>
</dbReference>
<dbReference type="PROSITE" id="PS51296">
    <property type="entry name" value="RIESKE"/>
    <property type="match status" value="1"/>
</dbReference>
<keyword evidence="6" id="KW-0408">Iron</keyword>
<evidence type="ECO:0000256" key="2">
    <source>
        <dbReference type="ARBA" id="ARBA00008751"/>
    </source>
</evidence>
<evidence type="ECO:0000256" key="3">
    <source>
        <dbReference type="ARBA" id="ARBA00022714"/>
    </source>
</evidence>
<organism evidence="9 10">
    <name type="scientific">Paracidovorax wautersii</name>
    <dbReference type="NCBI Taxonomy" id="1177982"/>
    <lineage>
        <taxon>Bacteria</taxon>
        <taxon>Pseudomonadati</taxon>
        <taxon>Pseudomonadota</taxon>
        <taxon>Betaproteobacteria</taxon>
        <taxon>Burkholderiales</taxon>
        <taxon>Comamonadaceae</taxon>
        <taxon>Paracidovorax</taxon>
    </lineage>
</organism>
<dbReference type="PANTHER" id="PTHR43756">
    <property type="entry name" value="CHOLINE MONOOXYGENASE, CHLOROPLASTIC"/>
    <property type="match status" value="1"/>
</dbReference>
<evidence type="ECO:0000256" key="7">
    <source>
        <dbReference type="ARBA" id="ARBA00023014"/>
    </source>
</evidence>
<accession>A0A1I2AGS2</accession>
<dbReference type="InterPro" id="IPR001663">
    <property type="entry name" value="Rng_hydr_dOase-A"/>
</dbReference>
<dbReference type="InterPro" id="IPR036922">
    <property type="entry name" value="Rieske_2Fe-2S_sf"/>
</dbReference>
<reference evidence="10" key="1">
    <citation type="submission" date="2016-10" db="EMBL/GenBank/DDBJ databases">
        <authorList>
            <person name="Varghese N."/>
            <person name="Submissions S."/>
        </authorList>
    </citation>
    <scope>NUCLEOTIDE SEQUENCE [LARGE SCALE GENOMIC DNA]</scope>
    <source>
        <strain evidence="10">DSM 27981</strain>
    </source>
</reference>
<protein>
    <submittedName>
        <fullName evidence="9">Phenylpropionate dioxygenase, large terminal subunit</fullName>
    </submittedName>
</protein>
<dbReference type="STRING" id="1177982.SAMN04489711_10213"/>
<keyword evidence="10" id="KW-1185">Reference proteome</keyword>
<feature type="domain" description="Rieske" evidence="8">
    <location>
        <begin position="46"/>
        <end position="143"/>
    </location>
</feature>
<dbReference type="InterPro" id="IPR017941">
    <property type="entry name" value="Rieske_2Fe-2S"/>
</dbReference>
<dbReference type="CDD" id="cd00680">
    <property type="entry name" value="RHO_alpha_C"/>
    <property type="match status" value="1"/>
</dbReference>
<keyword evidence="3" id="KW-0001">2Fe-2S</keyword>
<keyword evidence="9" id="KW-0223">Dioxygenase</keyword>
<keyword evidence="5" id="KW-0560">Oxidoreductase</keyword>
<dbReference type="Proteomes" id="UP000199119">
    <property type="component" value="Unassembled WGS sequence"/>
</dbReference>
<dbReference type="RefSeq" id="WP_434803160.1">
    <property type="nucleotide sequence ID" value="NZ_FONX01000002.1"/>
</dbReference>
<gene>
    <name evidence="9" type="ORF">SAMN04489711_10213</name>
</gene>
<dbReference type="Pfam" id="PF00355">
    <property type="entry name" value="Rieske"/>
    <property type="match status" value="1"/>
</dbReference>
<comment type="cofactor">
    <cofactor evidence="1">
        <name>Fe cation</name>
        <dbReference type="ChEBI" id="CHEBI:24875"/>
    </cofactor>
</comment>
<dbReference type="GO" id="GO:0051537">
    <property type="term" value="F:2 iron, 2 sulfur cluster binding"/>
    <property type="evidence" value="ECO:0007669"/>
    <property type="project" value="UniProtKB-KW"/>
</dbReference>
<dbReference type="PANTHER" id="PTHR43756:SF5">
    <property type="entry name" value="CHOLINE MONOOXYGENASE, CHLOROPLASTIC"/>
    <property type="match status" value="1"/>
</dbReference>
<keyword evidence="4" id="KW-0479">Metal-binding</keyword>
<dbReference type="GO" id="GO:0051213">
    <property type="term" value="F:dioxygenase activity"/>
    <property type="evidence" value="ECO:0007669"/>
    <property type="project" value="UniProtKB-KW"/>
</dbReference>
<evidence type="ECO:0000313" key="9">
    <source>
        <dbReference type="EMBL" id="SFE43082.1"/>
    </source>
</evidence>
<dbReference type="Gene3D" id="3.90.380.10">
    <property type="entry name" value="Naphthalene 1,2-dioxygenase Alpha Subunit, Chain A, domain 1"/>
    <property type="match status" value="1"/>
</dbReference>
<name>A0A1I2AGS2_9BURK</name>
<dbReference type="SUPFAM" id="SSF50022">
    <property type="entry name" value="ISP domain"/>
    <property type="match status" value="1"/>
</dbReference>